<gene>
    <name evidence="4" type="ORF">BXZ70DRAFT_498943</name>
</gene>
<dbReference type="PANTHER" id="PTHR40465:SF1">
    <property type="entry name" value="DUF6534 DOMAIN-CONTAINING PROTEIN"/>
    <property type="match status" value="1"/>
</dbReference>
<feature type="domain" description="DUF6534" evidence="3">
    <location>
        <begin position="183"/>
        <end position="270"/>
    </location>
</feature>
<keyword evidence="2" id="KW-1133">Transmembrane helix</keyword>
<keyword evidence="2" id="KW-0472">Membrane</keyword>
<organism evidence="4 5">
    <name type="scientific">Cristinia sonorae</name>
    <dbReference type="NCBI Taxonomy" id="1940300"/>
    <lineage>
        <taxon>Eukaryota</taxon>
        <taxon>Fungi</taxon>
        <taxon>Dikarya</taxon>
        <taxon>Basidiomycota</taxon>
        <taxon>Agaricomycotina</taxon>
        <taxon>Agaricomycetes</taxon>
        <taxon>Agaricomycetidae</taxon>
        <taxon>Agaricales</taxon>
        <taxon>Pleurotineae</taxon>
        <taxon>Stephanosporaceae</taxon>
        <taxon>Cristinia</taxon>
    </lineage>
</organism>
<reference evidence="4" key="1">
    <citation type="journal article" date="2021" name="New Phytol.">
        <title>Evolutionary innovations through gain and loss of genes in the ectomycorrhizal Boletales.</title>
        <authorList>
            <person name="Wu G."/>
            <person name="Miyauchi S."/>
            <person name="Morin E."/>
            <person name="Kuo A."/>
            <person name="Drula E."/>
            <person name="Varga T."/>
            <person name="Kohler A."/>
            <person name="Feng B."/>
            <person name="Cao Y."/>
            <person name="Lipzen A."/>
            <person name="Daum C."/>
            <person name="Hundley H."/>
            <person name="Pangilinan J."/>
            <person name="Johnson J."/>
            <person name="Barry K."/>
            <person name="LaButti K."/>
            <person name="Ng V."/>
            <person name="Ahrendt S."/>
            <person name="Min B."/>
            <person name="Choi I.G."/>
            <person name="Park H."/>
            <person name="Plett J.M."/>
            <person name="Magnuson J."/>
            <person name="Spatafora J.W."/>
            <person name="Nagy L.G."/>
            <person name="Henrissat B."/>
            <person name="Grigoriev I.V."/>
            <person name="Yang Z.L."/>
            <person name="Xu J."/>
            <person name="Martin F.M."/>
        </authorList>
    </citation>
    <scope>NUCLEOTIDE SEQUENCE</scope>
    <source>
        <strain evidence="4">KKN 215</strain>
    </source>
</reference>
<accession>A0A8K0XLG7</accession>
<name>A0A8K0XLG7_9AGAR</name>
<proteinExistence type="predicted"/>
<evidence type="ECO:0000313" key="4">
    <source>
        <dbReference type="EMBL" id="KAH8088903.1"/>
    </source>
</evidence>
<comment type="caution">
    <text evidence="4">The sequence shown here is derived from an EMBL/GenBank/DDBJ whole genome shotgun (WGS) entry which is preliminary data.</text>
</comment>
<keyword evidence="5" id="KW-1185">Reference proteome</keyword>
<feature type="compositionally biased region" description="Basic and acidic residues" evidence="1">
    <location>
        <begin position="310"/>
        <end position="325"/>
    </location>
</feature>
<dbReference type="PANTHER" id="PTHR40465">
    <property type="entry name" value="CHROMOSOME 1, WHOLE GENOME SHOTGUN SEQUENCE"/>
    <property type="match status" value="1"/>
</dbReference>
<feature type="transmembrane region" description="Helical" evidence="2">
    <location>
        <begin position="175"/>
        <end position="198"/>
    </location>
</feature>
<keyword evidence="2" id="KW-0812">Transmembrane</keyword>
<feature type="transmembrane region" description="Helical" evidence="2">
    <location>
        <begin position="132"/>
        <end position="155"/>
    </location>
</feature>
<protein>
    <recommendedName>
        <fullName evidence="3">DUF6534 domain-containing protein</fullName>
    </recommendedName>
</protein>
<dbReference type="AlphaFoldDB" id="A0A8K0XLG7"/>
<feature type="transmembrane region" description="Helical" evidence="2">
    <location>
        <begin position="61"/>
        <end position="79"/>
    </location>
</feature>
<evidence type="ECO:0000313" key="5">
    <source>
        <dbReference type="Proteomes" id="UP000813824"/>
    </source>
</evidence>
<feature type="transmembrane region" description="Helical" evidence="2">
    <location>
        <begin position="99"/>
        <end position="120"/>
    </location>
</feature>
<evidence type="ECO:0000259" key="3">
    <source>
        <dbReference type="Pfam" id="PF20152"/>
    </source>
</evidence>
<evidence type="ECO:0000256" key="1">
    <source>
        <dbReference type="SAM" id="MobiDB-lite"/>
    </source>
</evidence>
<sequence length="325" mass="36326">MSTLPPALPLQQNAPPSINLELVAGPMFIAYLIHWGLFGILTVQCYIYYIAFPKDGWITKGTVALGYFLETVQVGFITYDGYRAFGKGWGNLLELDKVGLLWFGLSMMVCFVTTLCQHFYAWRIYGLTGRKWYGPSLIISLLSVIQLAFGIWNGVESFRVGRLSQISQSLNYKVALGWQTSTTVCDIIITTSMFYILWQAKRSTFSKQTTTVLTHLIKVTIETGFITAVCTTIELILFITKKHTTLYSVFLGTRSKLYSNALLAVLNSRVRIIGGRIQDIDINTTVIPTGFSTMRFANSGNSTFRSRSNASRDEVSGHHGGIVEK</sequence>
<dbReference type="Pfam" id="PF20152">
    <property type="entry name" value="DUF6534"/>
    <property type="match status" value="1"/>
</dbReference>
<dbReference type="EMBL" id="JAEVFJ010000039">
    <property type="protein sequence ID" value="KAH8088903.1"/>
    <property type="molecule type" value="Genomic_DNA"/>
</dbReference>
<feature type="region of interest" description="Disordered" evidence="1">
    <location>
        <begin position="303"/>
        <end position="325"/>
    </location>
</feature>
<dbReference type="Proteomes" id="UP000813824">
    <property type="component" value="Unassembled WGS sequence"/>
</dbReference>
<dbReference type="OrthoDB" id="2535105at2759"/>
<dbReference type="InterPro" id="IPR045339">
    <property type="entry name" value="DUF6534"/>
</dbReference>
<evidence type="ECO:0000256" key="2">
    <source>
        <dbReference type="SAM" id="Phobius"/>
    </source>
</evidence>
<feature type="transmembrane region" description="Helical" evidence="2">
    <location>
        <begin position="28"/>
        <end position="49"/>
    </location>
</feature>